<organism evidence="1 2">
    <name type="scientific">Stenotrophomonas phage YB07</name>
    <dbReference type="NCBI Taxonomy" id="2555548"/>
    <lineage>
        <taxon>Viruses</taxon>
        <taxon>Duplodnaviria</taxon>
        <taxon>Heunggongvirae</taxon>
        <taxon>Uroviricota</taxon>
        <taxon>Caudoviricetes</taxon>
        <taxon>Menderavirus</taxon>
        <taxon>Menderavirus IMESM1</taxon>
    </lineage>
</organism>
<sequence>MAEKPRAINMNAALNTSLYLEIPGMEEINYFVQNAEIPGMQMVGVDSPYQKHGTNVPSNRIEYDPFNCVMIVDEDLRNFELMKEWFERVRDTEPVIDELKTFTLHMTTSRKTANVQIVFHGAYPTLVGAMTVNSDASETNPVVCSLSFRYQYYEIKRNK</sequence>
<protein>
    <recommendedName>
        <fullName evidence="3">Tail completion protein</fullName>
    </recommendedName>
</protein>
<dbReference type="KEGG" id="vg:55614694"/>
<dbReference type="RefSeq" id="YP_009844370.1">
    <property type="nucleotide sequence ID" value="NC_048755.1"/>
</dbReference>
<evidence type="ECO:0008006" key="3">
    <source>
        <dbReference type="Google" id="ProtNLM"/>
    </source>
</evidence>
<evidence type="ECO:0000313" key="1">
    <source>
        <dbReference type="EMBL" id="QBP06220.1"/>
    </source>
</evidence>
<name>A0A482IGK4_9CAUD</name>
<dbReference type="EMBL" id="MK580972">
    <property type="protein sequence ID" value="QBP06220.1"/>
    <property type="molecule type" value="Genomic_DNA"/>
</dbReference>
<dbReference type="Proteomes" id="UP000294655">
    <property type="component" value="Segment"/>
</dbReference>
<proteinExistence type="predicted"/>
<accession>A0A482IGK4</accession>
<dbReference type="GeneID" id="55614694"/>
<reference evidence="1 2" key="1">
    <citation type="submission" date="2019-02" db="EMBL/GenBank/DDBJ databases">
        <authorList>
            <person name="He Y."/>
            <person name="Shi H."/>
            <person name="Li J."/>
            <person name="Sun Y."/>
        </authorList>
    </citation>
    <scope>NUCLEOTIDE SEQUENCE [LARGE SCALE GENOMIC DNA]</scope>
</reference>
<evidence type="ECO:0000313" key="2">
    <source>
        <dbReference type="Proteomes" id="UP000294655"/>
    </source>
</evidence>